<dbReference type="Gene3D" id="1.20.1070.10">
    <property type="entry name" value="Rhodopsin 7-helix transmembrane proteins"/>
    <property type="match status" value="1"/>
</dbReference>
<keyword evidence="3 9" id="KW-1133">Transmembrane helix</keyword>
<evidence type="ECO:0000259" key="10">
    <source>
        <dbReference type="PROSITE" id="PS50262"/>
    </source>
</evidence>
<sequence>MMSVQRYLAVLYPQSWARLRGMGERVLLVTMWGLSGVLASSMIVVRDVVLDKDKGQYSCVRTYRSDGEKVAVLFMETLLGYVVPFSILVTSYFCLHKKVNQTAFFSSQRMTRLVTSIVVTFFIFWSPVHVMNILNISLVLLRSKSLQKFSWTAWYITGALTFINSCVDPFLYAFSSRNLRQDAQPSGQMSPPGISKIAELKQPSSSTSPRLSNSILTAKVN</sequence>
<evidence type="ECO:0000256" key="7">
    <source>
        <dbReference type="ARBA" id="ARBA00023224"/>
    </source>
</evidence>
<comment type="caution">
    <text evidence="11">The sequence shown here is derived from an EMBL/GenBank/DDBJ whole genome shotgun (WGS) entry which is preliminary data.</text>
</comment>
<dbReference type="GO" id="GO:0060326">
    <property type="term" value="P:cell chemotaxis"/>
    <property type="evidence" value="ECO:0007669"/>
    <property type="project" value="TreeGrafter"/>
</dbReference>
<evidence type="ECO:0000256" key="2">
    <source>
        <dbReference type="ARBA" id="ARBA00022692"/>
    </source>
</evidence>
<dbReference type="PANTHER" id="PTHR10489">
    <property type="entry name" value="CELL ADHESION MOLECULE"/>
    <property type="match status" value="1"/>
</dbReference>
<evidence type="ECO:0000256" key="8">
    <source>
        <dbReference type="SAM" id="MobiDB-lite"/>
    </source>
</evidence>
<dbReference type="Pfam" id="PF00001">
    <property type="entry name" value="7tm_1"/>
    <property type="match status" value="1"/>
</dbReference>
<reference evidence="11" key="1">
    <citation type="journal article" date="2023" name="Science">
        <title>Genome structures resolve the early diversification of teleost fishes.</title>
        <authorList>
            <person name="Parey E."/>
            <person name="Louis A."/>
            <person name="Montfort J."/>
            <person name="Bouchez O."/>
            <person name="Roques C."/>
            <person name="Iampietro C."/>
            <person name="Lluch J."/>
            <person name="Castinel A."/>
            <person name="Donnadieu C."/>
            <person name="Desvignes T."/>
            <person name="Floi Bucao C."/>
            <person name="Jouanno E."/>
            <person name="Wen M."/>
            <person name="Mejri S."/>
            <person name="Dirks R."/>
            <person name="Jansen H."/>
            <person name="Henkel C."/>
            <person name="Chen W.J."/>
            <person name="Zahm M."/>
            <person name="Cabau C."/>
            <person name="Klopp C."/>
            <person name="Thompson A.W."/>
            <person name="Robinson-Rechavi M."/>
            <person name="Braasch I."/>
            <person name="Lecointre G."/>
            <person name="Bobe J."/>
            <person name="Postlethwait J.H."/>
            <person name="Berthelot C."/>
            <person name="Roest Crollius H."/>
            <person name="Guiguen Y."/>
        </authorList>
    </citation>
    <scope>NUCLEOTIDE SEQUENCE</scope>
    <source>
        <strain evidence="11">Concon-B</strain>
    </source>
</reference>
<dbReference type="GO" id="GO:0019957">
    <property type="term" value="F:C-C chemokine binding"/>
    <property type="evidence" value="ECO:0007669"/>
    <property type="project" value="TreeGrafter"/>
</dbReference>
<dbReference type="InterPro" id="IPR050119">
    <property type="entry name" value="CCR1-9-like"/>
</dbReference>
<dbReference type="PROSITE" id="PS50262">
    <property type="entry name" value="G_PROTEIN_RECEP_F1_2"/>
    <property type="match status" value="1"/>
</dbReference>
<dbReference type="PANTHER" id="PTHR10489:SF946">
    <property type="entry name" value="LEUKOTRIENE B4 RECEPTOR 1-LIKE"/>
    <property type="match status" value="1"/>
</dbReference>
<dbReference type="Proteomes" id="UP001152803">
    <property type="component" value="Unassembled WGS sequence"/>
</dbReference>
<evidence type="ECO:0000256" key="3">
    <source>
        <dbReference type="ARBA" id="ARBA00022989"/>
    </source>
</evidence>
<proteinExistence type="predicted"/>
<evidence type="ECO:0000256" key="9">
    <source>
        <dbReference type="SAM" id="Phobius"/>
    </source>
</evidence>
<keyword evidence="12" id="KW-1185">Reference proteome</keyword>
<dbReference type="GO" id="GO:0007204">
    <property type="term" value="P:positive regulation of cytosolic calcium ion concentration"/>
    <property type="evidence" value="ECO:0007669"/>
    <property type="project" value="TreeGrafter"/>
</dbReference>
<keyword evidence="4" id="KW-0297">G-protein coupled receptor</keyword>
<keyword evidence="5 9" id="KW-0472">Membrane</keyword>
<feature type="region of interest" description="Disordered" evidence="8">
    <location>
        <begin position="199"/>
        <end position="221"/>
    </location>
</feature>
<dbReference type="InterPro" id="IPR000276">
    <property type="entry name" value="GPCR_Rhodpsn"/>
</dbReference>
<evidence type="ECO:0000313" key="11">
    <source>
        <dbReference type="EMBL" id="KAJ8271892.1"/>
    </source>
</evidence>
<dbReference type="GO" id="GO:0006955">
    <property type="term" value="P:immune response"/>
    <property type="evidence" value="ECO:0007669"/>
    <property type="project" value="TreeGrafter"/>
</dbReference>
<dbReference type="InterPro" id="IPR017452">
    <property type="entry name" value="GPCR_Rhodpsn_7TM"/>
</dbReference>
<dbReference type="SUPFAM" id="SSF81321">
    <property type="entry name" value="Family A G protein-coupled receptor-like"/>
    <property type="match status" value="1"/>
</dbReference>
<feature type="domain" description="G-protein coupled receptors family 1 profile" evidence="10">
    <location>
        <begin position="1"/>
        <end position="172"/>
    </location>
</feature>
<dbReference type="GO" id="GO:0009897">
    <property type="term" value="C:external side of plasma membrane"/>
    <property type="evidence" value="ECO:0007669"/>
    <property type="project" value="TreeGrafter"/>
</dbReference>
<evidence type="ECO:0000256" key="6">
    <source>
        <dbReference type="ARBA" id="ARBA00023170"/>
    </source>
</evidence>
<keyword evidence="7" id="KW-0807">Transducer</keyword>
<comment type="subcellular location">
    <subcellularLocation>
        <location evidence="1">Membrane</location>
    </subcellularLocation>
</comment>
<feature type="compositionally biased region" description="Low complexity" evidence="8">
    <location>
        <begin position="204"/>
        <end position="214"/>
    </location>
</feature>
<keyword evidence="6" id="KW-0675">Receptor</keyword>
<dbReference type="OrthoDB" id="5968937at2759"/>
<feature type="transmembrane region" description="Helical" evidence="9">
    <location>
        <begin position="26"/>
        <end position="45"/>
    </location>
</feature>
<dbReference type="EMBL" id="JAFJMO010000007">
    <property type="protein sequence ID" value="KAJ8271892.1"/>
    <property type="molecule type" value="Genomic_DNA"/>
</dbReference>
<evidence type="ECO:0000256" key="5">
    <source>
        <dbReference type="ARBA" id="ARBA00023136"/>
    </source>
</evidence>
<protein>
    <recommendedName>
        <fullName evidence="10">G-protein coupled receptors family 1 profile domain-containing protein</fullName>
    </recommendedName>
</protein>
<gene>
    <name evidence="11" type="ORF">COCON_G00107510</name>
</gene>
<dbReference type="AlphaFoldDB" id="A0A9Q1DIY6"/>
<feature type="transmembrane region" description="Helical" evidence="9">
    <location>
        <begin position="70"/>
        <end position="95"/>
    </location>
</feature>
<evidence type="ECO:0000256" key="4">
    <source>
        <dbReference type="ARBA" id="ARBA00023040"/>
    </source>
</evidence>
<feature type="transmembrane region" description="Helical" evidence="9">
    <location>
        <begin position="153"/>
        <end position="174"/>
    </location>
</feature>
<feature type="transmembrane region" description="Helical" evidence="9">
    <location>
        <begin position="116"/>
        <end position="141"/>
    </location>
</feature>
<dbReference type="GO" id="GO:0019722">
    <property type="term" value="P:calcium-mediated signaling"/>
    <property type="evidence" value="ECO:0007669"/>
    <property type="project" value="TreeGrafter"/>
</dbReference>
<accession>A0A9Q1DIY6</accession>
<name>A0A9Q1DIY6_CONCO</name>
<evidence type="ECO:0000256" key="1">
    <source>
        <dbReference type="ARBA" id="ARBA00004370"/>
    </source>
</evidence>
<dbReference type="GO" id="GO:0016493">
    <property type="term" value="F:C-C chemokine receptor activity"/>
    <property type="evidence" value="ECO:0007669"/>
    <property type="project" value="TreeGrafter"/>
</dbReference>
<keyword evidence="2 9" id="KW-0812">Transmembrane</keyword>
<organism evidence="11 12">
    <name type="scientific">Conger conger</name>
    <name type="common">Conger eel</name>
    <name type="synonym">Muraena conger</name>
    <dbReference type="NCBI Taxonomy" id="82655"/>
    <lineage>
        <taxon>Eukaryota</taxon>
        <taxon>Metazoa</taxon>
        <taxon>Chordata</taxon>
        <taxon>Craniata</taxon>
        <taxon>Vertebrata</taxon>
        <taxon>Euteleostomi</taxon>
        <taxon>Actinopterygii</taxon>
        <taxon>Neopterygii</taxon>
        <taxon>Teleostei</taxon>
        <taxon>Anguilliformes</taxon>
        <taxon>Congridae</taxon>
        <taxon>Conger</taxon>
    </lineage>
</organism>
<dbReference type="PRINTS" id="PR00237">
    <property type="entry name" value="GPCRRHODOPSN"/>
</dbReference>
<evidence type="ECO:0000313" key="12">
    <source>
        <dbReference type="Proteomes" id="UP001152803"/>
    </source>
</evidence>